<evidence type="ECO:0000256" key="1">
    <source>
        <dbReference type="ARBA" id="ARBA00006739"/>
    </source>
</evidence>
<keyword evidence="3 5" id="KW-0808">Transferase</keyword>
<dbReference type="PANTHER" id="PTHR43685">
    <property type="entry name" value="GLYCOSYLTRANSFERASE"/>
    <property type="match status" value="1"/>
</dbReference>
<dbReference type="GO" id="GO:0016757">
    <property type="term" value="F:glycosyltransferase activity"/>
    <property type="evidence" value="ECO:0007669"/>
    <property type="project" value="UniProtKB-KW"/>
</dbReference>
<dbReference type="SUPFAM" id="SSF53448">
    <property type="entry name" value="Nucleotide-diphospho-sugar transferases"/>
    <property type="match status" value="1"/>
</dbReference>
<dbReference type="AlphaFoldDB" id="A0A172WZU7"/>
<proteinExistence type="inferred from homology"/>
<evidence type="ECO:0000256" key="2">
    <source>
        <dbReference type="ARBA" id="ARBA00022676"/>
    </source>
</evidence>
<name>A0A172WZU7_HAFAL</name>
<dbReference type="RefSeq" id="WP_130934979.1">
    <property type="nucleotide sequence ID" value="NZ_SISZ01000053.1"/>
</dbReference>
<protein>
    <submittedName>
        <fullName evidence="5">O-antigen biosynthesis glycosyltransferase WbnJ</fullName>
        <ecNumber evidence="5">2.4.1.307</ecNumber>
    </submittedName>
</protein>
<dbReference type="Gene3D" id="3.90.550.10">
    <property type="entry name" value="Spore Coat Polysaccharide Biosynthesis Protein SpsA, Chain A"/>
    <property type="match status" value="1"/>
</dbReference>
<accession>A0A172WZU7</accession>
<dbReference type="InterPro" id="IPR029044">
    <property type="entry name" value="Nucleotide-diphossugar_trans"/>
</dbReference>
<evidence type="ECO:0000259" key="4">
    <source>
        <dbReference type="Pfam" id="PF00535"/>
    </source>
</evidence>
<dbReference type="EMBL" id="KX117078">
    <property type="protein sequence ID" value="ANF29889.1"/>
    <property type="molecule type" value="Genomic_DNA"/>
</dbReference>
<reference evidence="5" key="1">
    <citation type="journal article" date="2016" name="PLoS ONE">
        <title>Genetic Diversity of O-Antigens in Hafnia alvei and the Development of a Suspension Array for Serotype Detection.</title>
        <authorList>
            <person name="Duan Z."/>
            <person name="Niedziela T."/>
            <person name="Lugowski C."/>
            <person name="Cao B."/>
            <person name="Wang T."/>
            <person name="Xu L."/>
            <person name="Yang B."/>
            <person name="Liu B."/>
            <person name="Wang L."/>
        </authorList>
    </citation>
    <scope>NUCLEOTIDE SEQUENCE</scope>
    <source>
        <strain evidence="5">PCM1189</strain>
    </source>
</reference>
<dbReference type="InterPro" id="IPR050834">
    <property type="entry name" value="Glycosyltransf_2"/>
</dbReference>
<evidence type="ECO:0000256" key="3">
    <source>
        <dbReference type="ARBA" id="ARBA00022679"/>
    </source>
</evidence>
<dbReference type="EC" id="2.4.1.307" evidence="5"/>
<feature type="domain" description="Glycosyltransferase 2-like" evidence="4">
    <location>
        <begin position="6"/>
        <end position="163"/>
    </location>
</feature>
<gene>
    <name evidence="5" type="primary">wbnJ</name>
</gene>
<dbReference type="PANTHER" id="PTHR43685:SF5">
    <property type="entry name" value="GLYCOSYLTRANSFERASE EPSE-RELATED"/>
    <property type="match status" value="1"/>
</dbReference>
<dbReference type="InterPro" id="IPR001173">
    <property type="entry name" value="Glyco_trans_2-like"/>
</dbReference>
<sequence length="261" mass="31003">MRDLAVLIPVYNDQADLELTLSSIDEDNTNFTVYIIDDGSKRPIYLDYMNYKFRIMIRRLEKNSGITRALNYGIEIIKKDGFRFIARLDAGDLQEKNRLCSQYKKMNHDDTLYLLGSNVIFYDHNGNLLYRTSLPLEYENIKSKFFYKSCFIHPAVMMRTSLFDFEESYSTDFPAAEDYELFLRIARKYKSENIPDILIRCNDRVNGISLTKRNTQIRSVLKALKRHNSVFKIQWWFGVFKVIFQLYMPRKYFNLIKAKLS</sequence>
<keyword evidence="2 5" id="KW-0328">Glycosyltransferase</keyword>
<dbReference type="Pfam" id="PF00535">
    <property type="entry name" value="Glycos_transf_2"/>
    <property type="match status" value="1"/>
</dbReference>
<comment type="similarity">
    <text evidence="1">Belongs to the glycosyltransferase 2 family.</text>
</comment>
<evidence type="ECO:0000313" key="5">
    <source>
        <dbReference type="EMBL" id="ANF29889.1"/>
    </source>
</evidence>
<organism evidence="5">
    <name type="scientific">Hafnia alvei</name>
    <dbReference type="NCBI Taxonomy" id="569"/>
    <lineage>
        <taxon>Bacteria</taxon>
        <taxon>Pseudomonadati</taxon>
        <taxon>Pseudomonadota</taxon>
        <taxon>Gammaproteobacteria</taxon>
        <taxon>Enterobacterales</taxon>
        <taxon>Hafniaceae</taxon>
        <taxon>Hafnia</taxon>
    </lineage>
</organism>